<feature type="region of interest" description="Disordered" evidence="1">
    <location>
        <begin position="23"/>
        <end position="55"/>
    </location>
</feature>
<proteinExistence type="predicted"/>
<evidence type="ECO:0000256" key="1">
    <source>
        <dbReference type="SAM" id="MobiDB-lite"/>
    </source>
</evidence>
<feature type="domain" description="DUF7979" evidence="2">
    <location>
        <begin position="139"/>
        <end position="210"/>
    </location>
</feature>
<evidence type="ECO:0000313" key="3">
    <source>
        <dbReference type="EMBL" id="MFD1646747.1"/>
    </source>
</evidence>
<accession>A0ABD6DKN2</accession>
<protein>
    <recommendedName>
        <fullName evidence="2">DUF7979 domain-containing protein</fullName>
    </recommendedName>
</protein>
<name>A0ABD6DKN2_9EURY</name>
<evidence type="ECO:0000259" key="2">
    <source>
        <dbReference type="Pfam" id="PF25934"/>
    </source>
</evidence>
<organism evidence="3 4">
    <name type="scientific">Haloarchaeobius litoreus</name>
    <dbReference type="NCBI Taxonomy" id="755306"/>
    <lineage>
        <taxon>Archaea</taxon>
        <taxon>Methanobacteriati</taxon>
        <taxon>Methanobacteriota</taxon>
        <taxon>Stenosarchaea group</taxon>
        <taxon>Halobacteria</taxon>
        <taxon>Halobacteriales</taxon>
        <taxon>Halorubellaceae</taxon>
        <taxon>Haloarchaeobius</taxon>
    </lineage>
</organism>
<keyword evidence="4" id="KW-1185">Reference proteome</keyword>
<dbReference type="PROSITE" id="PS51257">
    <property type="entry name" value="PROKAR_LIPOPROTEIN"/>
    <property type="match status" value="1"/>
</dbReference>
<sequence length="295" mass="31892">MPSRRALLRTGGLGLTAALGGCLFGGDSDDDDEDQTPATTTPNRTTTRLTAEPEPVQELQRVDPVAVPDDATAVLANERVRTLVSDAVTTDGRVDYLPEDGPVDEDDRLVFDAFDRIRFRGETYDPTSSYAGFAQEPSYAYWAEPLEDGIQEGGALVDYAELSDAEREIADRLIAGEQYTVDGHEEKPDAALVFERNEYLGTEDTVYRITVAHGDNVGHHMLSLRAADVGQNSTLVRLQDRALPADLRDPVGTAVETGSAELTDDEAETFREVLGEARFVCTAHAAVEFVPGGAG</sequence>
<dbReference type="AlphaFoldDB" id="A0ABD6DKN2"/>
<reference evidence="3 4" key="1">
    <citation type="journal article" date="2019" name="Int. J. Syst. Evol. Microbiol.">
        <title>The Global Catalogue of Microorganisms (GCM) 10K type strain sequencing project: providing services to taxonomists for standard genome sequencing and annotation.</title>
        <authorList>
            <consortium name="The Broad Institute Genomics Platform"/>
            <consortium name="The Broad Institute Genome Sequencing Center for Infectious Disease"/>
            <person name="Wu L."/>
            <person name="Ma J."/>
        </authorList>
    </citation>
    <scope>NUCLEOTIDE SEQUENCE [LARGE SCALE GENOMIC DNA]</scope>
    <source>
        <strain evidence="3 4">CGMCC 1.10390</strain>
    </source>
</reference>
<feature type="compositionally biased region" description="Low complexity" evidence="1">
    <location>
        <begin position="36"/>
        <end position="50"/>
    </location>
</feature>
<dbReference type="Proteomes" id="UP001597034">
    <property type="component" value="Unassembled WGS sequence"/>
</dbReference>
<dbReference type="RefSeq" id="WP_256401173.1">
    <property type="nucleotide sequence ID" value="NZ_JANHJR010000003.1"/>
</dbReference>
<dbReference type="EMBL" id="JBHUDO010000003">
    <property type="protein sequence ID" value="MFD1646747.1"/>
    <property type="molecule type" value="Genomic_DNA"/>
</dbReference>
<comment type="caution">
    <text evidence="3">The sequence shown here is derived from an EMBL/GenBank/DDBJ whole genome shotgun (WGS) entry which is preliminary data.</text>
</comment>
<dbReference type="Pfam" id="PF25934">
    <property type="entry name" value="DUF7979"/>
    <property type="match status" value="1"/>
</dbReference>
<dbReference type="InterPro" id="IPR058285">
    <property type="entry name" value="DUF7979"/>
</dbReference>
<evidence type="ECO:0000313" key="4">
    <source>
        <dbReference type="Proteomes" id="UP001597034"/>
    </source>
</evidence>
<gene>
    <name evidence="3" type="ORF">ACFSBL_13735</name>
</gene>